<reference evidence="2 3" key="1">
    <citation type="submission" date="2022-09" db="EMBL/GenBank/DDBJ databases">
        <authorList>
            <person name="Kop L."/>
        </authorList>
    </citation>
    <scope>NUCLEOTIDE SEQUENCE [LARGE SCALE GENOMIC DNA]</scope>
    <source>
        <strain evidence="2 3">347</strain>
    </source>
</reference>
<dbReference type="Proteomes" id="UP001157733">
    <property type="component" value="Chromosome"/>
</dbReference>
<sequence>MEYKYTYSKLFNVLFHIGVIINVVLVIWLFLVFFNIL</sequence>
<protein>
    <submittedName>
        <fullName evidence="2">Uncharacterized protein</fullName>
    </submittedName>
</protein>
<accession>A0ABM9HFF3</accession>
<dbReference type="EMBL" id="OX336137">
    <property type="protein sequence ID" value="CAI2718792.1"/>
    <property type="molecule type" value="Genomic_DNA"/>
</dbReference>
<keyword evidence="1" id="KW-0812">Transmembrane</keyword>
<evidence type="ECO:0000256" key="1">
    <source>
        <dbReference type="SAM" id="Phobius"/>
    </source>
</evidence>
<feature type="transmembrane region" description="Helical" evidence="1">
    <location>
        <begin position="13"/>
        <end position="34"/>
    </location>
</feature>
<evidence type="ECO:0000313" key="2">
    <source>
        <dbReference type="EMBL" id="CAI2718792.1"/>
    </source>
</evidence>
<evidence type="ECO:0000313" key="3">
    <source>
        <dbReference type="Proteomes" id="UP001157733"/>
    </source>
</evidence>
<gene>
    <name evidence="2" type="ORF">NSPWAT_1936</name>
</gene>
<organism evidence="2 3">
    <name type="scientific">Nitrospina watsonii</name>
    <dbReference type="NCBI Taxonomy" id="1323948"/>
    <lineage>
        <taxon>Bacteria</taxon>
        <taxon>Pseudomonadati</taxon>
        <taxon>Nitrospinota/Tectimicrobiota group</taxon>
        <taxon>Nitrospinota</taxon>
        <taxon>Nitrospinia</taxon>
        <taxon>Nitrospinales</taxon>
        <taxon>Nitrospinaceae</taxon>
        <taxon>Nitrospina</taxon>
    </lineage>
</organism>
<keyword evidence="3" id="KW-1185">Reference proteome</keyword>
<keyword evidence="1" id="KW-0472">Membrane</keyword>
<proteinExistence type="predicted"/>
<name>A0ABM9HFF3_9BACT</name>
<keyword evidence="1" id="KW-1133">Transmembrane helix</keyword>